<reference evidence="2" key="1">
    <citation type="submission" date="2021-02" db="EMBL/GenBank/DDBJ databases">
        <authorList>
            <person name="Nowell W R."/>
        </authorList>
    </citation>
    <scope>NUCLEOTIDE SEQUENCE</scope>
</reference>
<dbReference type="EMBL" id="CAJNOT010013973">
    <property type="protein sequence ID" value="CAF1542530.1"/>
    <property type="molecule type" value="Genomic_DNA"/>
</dbReference>
<name>A0A820N898_9BILA</name>
<dbReference type="EMBL" id="CAJOBD010061265">
    <property type="protein sequence ID" value="CAF4383782.1"/>
    <property type="molecule type" value="Genomic_DNA"/>
</dbReference>
<evidence type="ECO:0000313" key="2">
    <source>
        <dbReference type="EMBL" id="CAF4383782.1"/>
    </source>
</evidence>
<evidence type="ECO:0000313" key="3">
    <source>
        <dbReference type="Proteomes" id="UP000663836"/>
    </source>
</evidence>
<dbReference type="AlphaFoldDB" id="A0A820N898"/>
<dbReference type="Proteomes" id="UP000663836">
    <property type="component" value="Unassembled WGS sequence"/>
</dbReference>
<evidence type="ECO:0000313" key="1">
    <source>
        <dbReference type="EMBL" id="CAF1542530.1"/>
    </source>
</evidence>
<dbReference type="Proteomes" id="UP000663864">
    <property type="component" value="Unassembled WGS sequence"/>
</dbReference>
<gene>
    <name evidence="2" type="ORF">JBS370_LOCUS42936</name>
    <name evidence="1" type="ORF">ZHD862_LOCUS39126</name>
</gene>
<accession>A0A820N898</accession>
<organism evidence="2 3">
    <name type="scientific">Rotaria sordida</name>
    <dbReference type="NCBI Taxonomy" id="392033"/>
    <lineage>
        <taxon>Eukaryota</taxon>
        <taxon>Metazoa</taxon>
        <taxon>Spiralia</taxon>
        <taxon>Gnathifera</taxon>
        <taxon>Rotifera</taxon>
        <taxon>Eurotatoria</taxon>
        <taxon>Bdelloidea</taxon>
        <taxon>Philodinida</taxon>
        <taxon>Philodinidae</taxon>
        <taxon>Rotaria</taxon>
    </lineage>
</organism>
<feature type="non-terminal residue" evidence="2">
    <location>
        <position position="31"/>
    </location>
</feature>
<sequence length="31" mass="3544">MEGFVTLSGQEFSYYELNRDIVLLISVIGSY</sequence>
<protein>
    <submittedName>
        <fullName evidence="2">Uncharacterized protein</fullName>
    </submittedName>
</protein>
<comment type="caution">
    <text evidence="2">The sequence shown here is derived from an EMBL/GenBank/DDBJ whole genome shotgun (WGS) entry which is preliminary data.</text>
</comment>
<proteinExistence type="predicted"/>